<dbReference type="AlphaFoldDB" id="A0A085ZC96"/>
<reference evidence="3 5" key="2">
    <citation type="submission" date="2016-11" db="EMBL/GenBank/DDBJ databases">
        <title>Whole genomes of Flavobacteriaceae.</title>
        <authorList>
            <person name="Stine C."/>
            <person name="Li C."/>
            <person name="Tadesse D."/>
        </authorList>
    </citation>
    <scope>NUCLEOTIDE SEQUENCE [LARGE SCALE GENOMIC DNA]</scope>
    <source>
        <strain evidence="3 5">ATCC 29551</strain>
    </source>
</reference>
<proteinExistence type="predicted"/>
<evidence type="ECO:0000313" key="4">
    <source>
        <dbReference type="Proteomes" id="UP000028712"/>
    </source>
</evidence>
<gene>
    <name evidence="3" type="ORF">B0A62_15495</name>
    <name evidence="2" type="ORF">IW20_25415</name>
</gene>
<name>A0A085ZC96_FLAHY</name>
<comment type="caution">
    <text evidence="2">The sequence shown here is derived from an EMBL/GenBank/DDBJ whole genome shotgun (WGS) entry which is preliminary data.</text>
</comment>
<evidence type="ECO:0000256" key="1">
    <source>
        <dbReference type="SAM" id="Phobius"/>
    </source>
</evidence>
<evidence type="ECO:0000313" key="3">
    <source>
        <dbReference type="EMBL" id="OXA92433.1"/>
    </source>
</evidence>
<dbReference type="Proteomes" id="UP000028712">
    <property type="component" value="Unassembled WGS sequence"/>
</dbReference>
<evidence type="ECO:0000313" key="2">
    <source>
        <dbReference type="EMBL" id="KFF02060.1"/>
    </source>
</evidence>
<reference evidence="2 4" key="1">
    <citation type="submission" date="2014-07" db="EMBL/GenBank/DDBJ databases">
        <title>Genome of Flavobacterium hydatis DSM 2063.</title>
        <authorList>
            <person name="Pipes S.E."/>
            <person name="Stropko S.J."/>
            <person name="Newman J.D."/>
        </authorList>
    </citation>
    <scope>NUCLEOTIDE SEQUENCE [LARGE SCALE GENOMIC DNA]</scope>
    <source>
        <strain evidence="2 4">DSM 2063</strain>
    </source>
</reference>
<dbReference type="EMBL" id="JPRM01000065">
    <property type="protein sequence ID" value="KFF02060.1"/>
    <property type="molecule type" value="Genomic_DNA"/>
</dbReference>
<keyword evidence="1" id="KW-0472">Membrane</keyword>
<keyword evidence="1" id="KW-1133">Transmembrane helix</keyword>
<evidence type="ECO:0000313" key="5">
    <source>
        <dbReference type="Proteomes" id="UP000198424"/>
    </source>
</evidence>
<dbReference type="STRING" id="991.IW20_25415"/>
<dbReference type="RefSeq" id="WP_035628852.1">
    <property type="nucleotide sequence ID" value="NZ_JBEWQG010000035.1"/>
</dbReference>
<keyword evidence="1" id="KW-0812">Transmembrane</keyword>
<sequence>MTTATSITILRQQKTLKTLASIFQFLAYVVGLITLIGTVYLIATPRGIGGWILPAFTFFSGFILFLFLFSFSKIIDILIEISSK</sequence>
<evidence type="ECO:0008006" key="6">
    <source>
        <dbReference type="Google" id="ProtNLM"/>
    </source>
</evidence>
<dbReference type="Proteomes" id="UP000198424">
    <property type="component" value="Unassembled WGS sequence"/>
</dbReference>
<organism evidence="2 4">
    <name type="scientific">Flavobacterium hydatis</name>
    <name type="common">Cytophaga aquatilis</name>
    <dbReference type="NCBI Taxonomy" id="991"/>
    <lineage>
        <taxon>Bacteria</taxon>
        <taxon>Pseudomonadati</taxon>
        <taxon>Bacteroidota</taxon>
        <taxon>Flavobacteriia</taxon>
        <taxon>Flavobacteriales</taxon>
        <taxon>Flavobacteriaceae</taxon>
        <taxon>Flavobacterium</taxon>
    </lineage>
</organism>
<keyword evidence="5" id="KW-1185">Reference proteome</keyword>
<feature type="transmembrane region" description="Helical" evidence="1">
    <location>
        <begin position="48"/>
        <end position="69"/>
    </location>
</feature>
<dbReference type="OrthoDB" id="1376110at2"/>
<protein>
    <recommendedName>
        <fullName evidence="6">DUF4282 domain-containing protein</fullName>
    </recommendedName>
</protein>
<accession>A0A085ZC96</accession>
<dbReference type="eggNOG" id="ENOG502ZRXI">
    <property type="taxonomic scope" value="Bacteria"/>
</dbReference>
<feature type="transmembrane region" description="Helical" evidence="1">
    <location>
        <begin position="21"/>
        <end position="42"/>
    </location>
</feature>
<dbReference type="EMBL" id="MUGY01000022">
    <property type="protein sequence ID" value="OXA92433.1"/>
    <property type="molecule type" value="Genomic_DNA"/>
</dbReference>